<evidence type="ECO:0000256" key="1">
    <source>
        <dbReference type="ARBA" id="ARBA00001913"/>
    </source>
</evidence>
<feature type="disulfide bond" evidence="8">
    <location>
        <begin position="521"/>
        <end position="533"/>
    </location>
</feature>
<dbReference type="SMART" id="SM00192">
    <property type="entry name" value="LDLa"/>
    <property type="match status" value="1"/>
</dbReference>
<dbReference type="SUPFAM" id="SSF63712">
    <property type="entry name" value="Nicotinic receptor ligand binding domain-like"/>
    <property type="match status" value="1"/>
</dbReference>
<dbReference type="PROSITE" id="PS01209">
    <property type="entry name" value="LDLRA_1"/>
    <property type="match status" value="1"/>
</dbReference>
<dbReference type="Proteomes" id="UP000747542">
    <property type="component" value="Unassembled WGS sequence"/>
</dbReference>
<comment type="caution">
    <text evidence="11">The sequence shown here is derived from an EMBL/GenBank/DDBJ whole genome shotgun (WGS) entry which is preliminary data.</text>
</comment>
<dbReference type="InterPro" id="IPR013320">
    <property type="entry name" value="ConA-like_dom_sf"/>
</dbReference>
<evidence type="ECO:0000313" key="12">
    <source>
        <dbReference type="Proteomes" id="UP000747542"/>
    </source>
</evidence>
<dbReference type="InterPro" id="IPR051360">
    <property type="entry name" value="Neuronal_Pentraxin_Related"/>
</dbReference>
<feature type="disulfide bond" evidence="8">
    <location>
        <begin position="528"/>
        <end position="546"/>
    </location>
</feature>
<evidence type="ECO:0000256" key="5">
    <source>
        <dbReference type="ARBA" id="ARBA00023136"/>
    </source>
</evidence>
<dbReference type="InterPro" id="IPR002172">
    <property type="entry name" value="LDrepeatLR_classA_rpt"/>
</dbReference>
<accession>A0A8J5T8G9</accession>
<dbReference type="SMART" id="SM00159">
    <property type="entry name" value="PTX"/>
    <property type="match status" value="1"/>
</dbReference>
<dbReference type="AlphaFoldDB" id="A0A8J5T8G9"/>
<evidence type="ECO:0000256" key="4">
    <source>
        <dbReference type="ARBA" id="ARBA00022837"/>
    </source>
</evidence>
<organism evidence="11 12">
    <name type="scientific">Homarus americanus</name>
    <name type="common">American lobster</name>
    <dbReference type="NCBI Taxonomy" id="6706"/>
    <lineage>
        <taxon>Eukaryota</taxon>
        <taxon>Metazoa</taxon>
        <taxon>Ecdysozoa</taxon>
        <taxon>Arthropoda</taxon>
        <taxon>Crustacea</taxon>
        <taxon>Multicrustacea</taxon>
        <taxon>Malacostraca</taxon>
        <taxon>Eumalacostraca</taxon>
        <taxon>Eucarida</taxon>
        <taxon>Decapoda</taxon>
        <taxon>Pleocyemata</taxon>
        <taxon>Astacidea</taxon>
        <taxon>Nephropoidea</taxon>
        <taxon>Nephropidae</taxon>
        <taxon>Homarus</taxon>
    </lineage>
</organism>
<proteinExistence type="predicted"/>
<evidence type="ECO:0000313" key="11">
    <source>
        <dbReference type="EMBL" id="KAG7173999.1"/>
    </source>
</evidence>
<dbReference type="PANTHER" id="PTHR19277">
    <property type="entry name" value="PENTRAXIN"/>
    <property type="match status" value="1"/>
</dbReference>
<dbReference type="EMBL" id="JAHLQT010008237">
    <property type="protein sequence ID" value="KAG7173999.1"/>
    <property type="molecule type" value="Genomic_DNA"/>
</dbReference>
<dbReference type="InterPro" id="IPR016187">
    <property type="entry name" value="CTDL_fold"/>
</dbReference>
<evidence type="ECO:0000256" key="3">
    <source>
        <dbReference type="ARBA" id="ARBA00022723"/>
    </source>
</evidence>
<keyword evidence="5" id="KW-0472">Membrane</keyword>
<dbReference type="PANTHER" id="PTHR19277:SF125">
    <property type="entry name" value="B6"/>
    <property type="match status" value="1"/>
</dbReference>
<dbReference type="InterPro" id="IPR001759">
    <property type="entry name" value="PTX_dom"/>
</dbReference>
<protein>
    <submittedName>
        <fullName evidence="11">Neuronal pentraxin-2-like 3</fullName>
    </submittedName>
</protein>
<evidence type="ECO:0000256" key="9">
    <source>
        <dbReference type="SAM" id="MobiDB-lite"/>
    </source>
</evidence>
<dbReference type="PROSITE" id="PS50068">
    <property type="entry name" value="LDLRA_2"/>
    <property type="match status" value="1"/>
</dbReference>
<dbReference type="Pfam" id="PF00057">
    <property type="entry name" value="Ldl_recept_a"/>
    <property type="match status" value="1"/>
</dbReference>
<feature type="region of interest" description="Disordered" evidence="9">
    <location>
        <begin position="1"/>
        <end position="35"/>
    </location>
</feature>
<dbReference type="InterPro" id="IPR016186">
    <property type="entry name" value="C-type_lectin-like/link_sf"/>
</dbReference>
<dbReference type="InterPro" id="IPR006202">
    <property type="entry name" value="Neur_chan_lig-bd"/>
</dbReference>
<evidence type="ECO:0000259" key="10">
    <source>
        <dbReference type="PROSITE" id="PS50041"/>
    </source>
</evidence>
<sequence>MKTGGRVTETTAATRRHSDAPHRLATRVRTGDASGGGDQDLGRACLILALLFSSFLHASLAQITEGPPLPLLDFQASGTATADSLLKFLGDFPEMARATFCFRVRIRQSRDTNTILSYAVADYGDEIHISVNFMDQAVIFKCCDGLWELEIKQKIGLREWLSFCLTIDLEKNHWKLAKNGEIVEGYADITTNAPVRIRPGGSLFFGQDQDSVGAFFSEFQSLSGLLMDVKIYDMFFTSQQIIKFTMCENFINVYPPIVDFSNINEDFSVSNVDIGVITGGYCNKARDFDLIFPELRVFEDGELLCHIVGGELKVPVDDMDNMRLFNKSLVYAEHCGEGTSETLWLGVKGNVATQKWYHYRNNTPINYSKFDKDNGLPIVHPDTCLVFTGSKETTPELYSTWVSYDCEQEMCTVCHFQQVRLLKMRGLCQQSQFDRDYFVTHDQSSLSFTGVYYSEITKHKPNLTVSLSDFGYWILTRLDKPHITAILHMESPSHYPLGLNNWVVDNDVCGEMEITLLITSCEDRKFSCFEGTCIDLELRCDMEADCPDGSDEINCDFLQLPKEYDKLNPPSRIERGEPIKVHLHITMLSMRHIDLSNFKFTCEIELQLHWIDKRLEFHHLNLAETLNIIDDMSNMPWVPLFEILGDGDTTSDIVTRREHLRVRRFSNPLLDNDENLYEDEIFEGKHNPLVLVKKLTVTTSCDFDLEAFPFDTQTCRMVSVTTLHHLYSPATKP</sequence>
<dbReference type="SUPFAM" id="SSF49899">
    <property type="entry name" value="Concanavalin A-like lectins/glucanases"/>
    <property type="match status" value="1"/>
</dbReference>
<dbReference type="InterPro" id="IPR036055">
    <property type="entry name" value="LDL_receptor-like_sf"/>
</dbReference>
<dbReference type="PROSITE" id="PS50041">
    <property type="entry name" value="C_TYPE_LECTIN_2"/>
    <property type="match status" value="1"/>
</dbReference>
<dbReference type="GO" id="GO:0016020">
    <property type="term" value="C:membrane"/>
    <property type="evidence" value="ECO:0007669"/>
    <property type="project" value="UniProtKB-SubCell"/>
</dbReference>
<dbReference type="Pfam" id="PF00354">
    <property type="entry name" value="Pentaxin"/>
    <property type="match status" value="1"/>
</dbReference>
<keyword evidence="6 8" id="KW-1015">Disulfide bond</keyword>
<keyword evidence="4" id="KW-0106">Calcium</keyword>
<dbReference type="InterPro" id="IPR023415">
    <property type="entry name" value="LDLR_class-A_CS"/>
</dbReference>
<dbReference type="PROSITE" id="PS00236">
    <property type="entry name" value="NEUROTR_ION_CHANNEL"/>
    <property type="match status" value="1"/>
</dbReference>
<dbReference type="InterPro" id="IPR018000">
    <property type="entry name" value="Neurotransmitter_ion_chnl_CS"/>
</dbReference>
<dbReference type="Gene3D" id="2.70.170.10">
    <property type="entry name" value="Neurotransmitter-gated ion-channel ligand-binding domain"/>
    <property type="match status" value="1"/>
</dbReference>
<evidence type="ECO:0000256" key="2">
    <source>
        <dbReference type="ARBA" id="ARBA00004370"/>
    </source>
</evidence>
<dbReference type="SUPFAM" id="SSF57424">
    <property type="entry name" value="LDL receptor-like module"/>
    <property type="match status" value="1"/>
</dbReference>
<dbReference type="InterPro" id="IPR001304">
    <property type="entry name" value="C-type_lectin-like"/>
</dbReference>
<evidence type="ECO:0000256" key="7">
    <source>
        <dbReference type="ARBA" id="ARBA00023180"/>
    </source>
</evidence>
<dbReference type="Pfam" id="PF02931">
    <property type="entry name" value="Neur_chan_LBD"/>
    <property type="match status" value="1"/>
</dbReference>
<dbReference type="CDD" id="cd00112">
    <property type="entry name" value="LDLa"/>
    <property type="match status" value="1"/>
</dbReference>
<dbReference type="InterPro" id="IPR036734">
    <property type="entry name" value="Neur_chan_lig-bd_sf"/>
</dbReference>
<feature type="disulfide bond" evidence="8">
    <location>
        <begin position="540"/>
        <end position="555"/>
    </location>
</feature>
<evidence type="ECO:0000256" key="8">
    <source>
        <dbReference type="PROSITE-ProRule" id="PRU00124"/>
    </source>
</evidence>
<comment type="subcellular location">
    <subcellularLocation>
        <location evidence="2">Membrane</location>
    </subcellularLocation>
</comment>
<dbReference type="SUPFAM" id="SSF56436">
    <property type="entry name" value="C-type lectin-like"/>
    <property type="match status" value="1"/>
</dbReference>
<dbReference type="Gene3D" id="2.60.120.200">
    <property type="match status" value="1"/>
</dbReference>
<dbReference type="Gene3D" id="4.10.400.10">
    <property type="entry name" value="Low-density Lipoprotein Receptor"/>
    <property type="match status" value="1"/>
</dbReference>
<keyword evidence="7" id="KW-0325">Glycoprotein</keyword>
<dbReference type="Gene3D" id="3.10.100.10">
    <property type="entry name" value="Mannose-Binding Protein A, subunit A"/>
    <property type="match status" value="1"/>
</dbReference>
<evidence type="ECO:0000256" key="6">
    <source>
        <dbReference type="ARBA" id="ARBA00023157"/>
    </source>
</evidence>
<feature type="domain" description="C-type lectin" evidence="10">
    <location>
        <begin position="278"/>
        <end position="415"/>
    </location>
</feature>
<dbReference type="GO" id="GO:0046872">
    <property type="term" value="F:metal ion binding"/>
    <property type="evidence" value="ECO:0007669"/>
    <property type="project" value="UniProtKB-KW"/>
</dbReference>
<comment type="cofactor">
    <cofactor evidence="1">
        <name>Ca(2+)</name>
        <dbReference type="ChEBI" id="CHEBI:29108"/>
    </cofactor>
</comment>
<keyword evidence="12" id="KW-1185">Reference proteome</keyword>
<keyword evidence="3" id="KW-0479">Metal-binding</keyword>
<dbReference type="GO" id="GO:0005230">
    <property type="term" value="F:extracellular ligand-gated monoatomic ion channel activity"/>
    <property type="evidence" value="ECO:0007669"/>
    <property type="project" value="InterPro"/>
</dbReference>
<reference evidence="11" key="1">
    <citation type="journal article" date="2021" name="Sci. Adv.">
        <title>The American lobster genome reveals insights on longevity, neural, and immune adaptations.</title>
        <authorList>
            <person name="Polinski J.M."/>
            <person name="Zimin A.V."/>
            <person name="Clark K.F."/>
            <person name="Kohn A.B."/>
            <person name="Sadowski N."/>
            <person name="Timp W."/>
            <person name="Ptitsyn A."/>
            <person name="Khanna P."/>
            <person name="Romanova D.Y."/>
            <person name="Williams P."/>
            <person name="Greenwood S.J."/>
            <person name="Moroz L.L."/>
            <person name="Walt D.R."/>
            <person name="Bodnar A.G."/>
        </authorList>
    </citation>
    <scope>NUCLEOTIDE SEQUENCE</scope>
    <source>
        <strain evidence="11">GMGI-L3</strain>
    </source>
</reference>
<name>A0A8J5T8G9_HOMAM</name>
<gene>
    <name evidence="11" type="primary">Nptx2-L3</name>
    <name evidence="11" type="ORF">Hamer_G022223</name>
</gene>